<dbReference type="GO" id="GO:0047596">
    <property type="term" value="F:6-methylsalicylate decarboxylase activity"/>
    <property type="evidence" value="ECO:0007669"/>
    <property type="project" value="UniProtKB-EC"/>
</dbReference>
<dbReference type="GO" id="GO:0019748">
    <property type="term" value="P:secondary metabolic process"/>
    <property type="evidence" value="ECO:0007669"/>
    <property type="project" value="TreeGrafter"/>
</dbReference>
<comment type="catalytic activity">
    <reaction evidence="6">
        <text>6-methylsalicylate + H(+) = 3-methylphenol + CO2</text>
        <dbReference type="Rhea" id="RHEA:23112"/>
        <dbReference type="ChEBI" id="CHEBI:15378"/>
        <dbReference type="ChEBI" id="CHEBI:16526"/>
        <dbReference type="ChEBI" id="CHEBI:17231"/>
        <dbReference type="ChEBI" id="CHEBI:36658"/>
        <dbReference type="EC" id="4.1.1.52"/>
    </reaction>
    <physiologicalReaction direction="left-to-right" evidence="6">
        <dbReference type="Rhea" id="RHEA:23113"/>
    </physiologicalReaction>
</comment>
<keyword evidence="11" id="KW-1185">Reference proteome</keyword>
<gene>
    <name evidence="10" type="ORF">PHISCL_03429</name>
</gene>
<sequence length="317" mass="35284">MNRIDVHHHFIPPAYVEAYKDDPSGWKLPSWSVSSTLELMDAHKTKTSILSLTSPGTSILSGTAAAKLARDTNLHASELCKQYPDRLGFFASLPPLDGDLALVLEEMRYALDVLHADGVTLYTRYGEHYLGHSSFTPIWDELDKRAAVVFIHPTHSINPQLVNPSLPQPVIDYPHETTRTAADLITSNTVRTHRSVKIILSHAGGTLPYLATRAAHLLAGTGLSSKPADEFMEDAREFYFDLALSSNEFELPLVLGFAKKGHVLYGSDFPYAPRETIDAHVKMFEAYDFGNTEKEYEVARGAAVKLFPRFRIDGDRD</sequence>
<keyword evidence="10" id="KW-0378">Hydrolase</keyword>
<evidence type="ECO:0000259" key="9">
    <source>
        <dbReference type="Pfam" id="PF04909"/>
    </source>
</evidence>
<evidence type="ECO:0000256" key="5">
    <source>
        <dbReference type="ARBA" id="ARBA00023239"/>
    </source>
</evidence>
<dbReference type="SUPFAM" id="SSF51556">
    <property type="entry name" value="Metallo-dependent hydrolases"/>
    <property type="match status" value="1"/>
</dbReference>
<dbReference type="GO" id="GO:0046872">
    <property type="term" value="F:metal ion binding"/>
    <property type="evidence" value="ECO:0007669"/>
    <property type="project" value="UniProtKB-KW"/>
</dbReference>
<reference evidence="11" key="1">
    <citation type="submission" date="2017-02" db="EMBL/GenBank/DDBJ databases">
        <authorList>
            <person name="Tafer H."/>
            <person name="Lopandic K."/>
        </authorList>
    </citation>
    <scope>NUCLEOTIDE SEQUENCE [LARGE SCALE GENOMIC DNA]</scope>
    <source>
        <strain evidence="11">CBS 366.77</strain>
    </source>
</reference>
<dbReference type="Gene3D" id="3.20.20.140">
    <property type="entry name" value="Metal-dependent hydrolases"/>
    <property type="match status" value="1"/>
</dbReference>
<comment type="caution">
    <text evidence="10">The sequence shown here is derived from an EMBL/GenBank/DDBJ whole genome shotgun (WGS) entry which is preliminary data.</text>
</comment>
<dbReference type="PANTHER" id="PTHR21240">
    <property type="entry name" value="2-AMINO-3-CARBOXYLMUCONATE-6-SEMIALDEHYDE DECARBOXYLASE"/>
    <property type="match status" value="1"/>
</dbReference>
<dbReference type="InterPro" id="IPR032466">
    <property type="entry name" value="Metal_Hydrolase"/>
</dbReference>
<evidence type="ECO:0000256" key="3">
    <source>
        <dbReference type="ARBA" id="ARBA00022793"/>
    </source>
</evidence>
<dbReference type="Proteomes" id="UP000266188">
    <property type="component" value="Unassembled WGS sequence"/>
</dbReference>
<evidence type="ECO:0000256" key="7">
    <source>
        <dbReference type="ARBA" id="ARBA00038889"/>
    </source>
</evidence>
<evidence type="ECO:0000313" key="11">
    <source>
        <dbReference type="Proteomes" id="UP000266188"/>
    </source>
</evidence>
<keyword evidence="3 8" id="KW-0210">Decarboxylase</keyword>
<name>A0A3A2ZLX4_9EURO</name>
<proteinExistence type="inferred from homology"/>
<evidence type="ECO:0000256" key="8">
    <source>
        <dbReference type="RuleBase" id="RU366045"/>
    </source>
</evidence>
<protein>
    <recommendedName>
        <fullName evidence="7">6-methylsalicylate decarboxylase</fullName>
        <ecNumber evidence="7">4.1.1.52</ecNumber>
    </recommendedName>
</protein>
<keyword evidence="5 8" id="KW-0456">Lyase</keyword>
<dbReference type="GO" id="GO:0016787">
    <property type="term" value="F:hydrolase activity"/>
    <property type="evidence" value="ECO:0007669"/>
    <property type="project" value="UniProtKB-KW"/>
</dbReference>
<dbReference type="AlphaFoldDB" id="A0A3A2ZLX4"/>
<evidence type="ECO:0000256" key="1">
    <source>
        <dbReference type="ARBA" id="ARBA00005871"/>
    </source>
</evidence>
<accession>A0A3A2ZLX4</accession>
<dbReference type="InterPro" id="IPR006680">
    <property type="entry name" value="Amidohydro-rel"/>
</dbReference>
<dbReference type="PANTHER" id="PTHR21240:SF29">
    <property type="entry name" value="AMIDOHYDROLASE-RELATED DOMAIN-CONTAINING PROTEIN"/>
    <property type="match status" value="1"/>
</dbReference>
<dbReference type="Pfam" id="PF04909">
    <property type="entry name" value="Amidohydro_2"/>
    <property type="match status" value="1"/>
</dbReference>
<feature type="domain" description="Amidohydrolase-related" evidence="9">
    <location>
        <begin position="4"/>
        <end position="307"/>
    </location>
</feature>
<dbReference type="GO" id="GO:0005829">
    <property type="term" value="C:cytosol"/>
    <property type="evidence" value="ECO:0007669"/>
    <property type="project" value="TreeGrafter"/>
</dbReference>
<dbReference type="EMBL" id="MVGC01000089">
    <property type="protein sequence ID" value="RJE24219.1"/>
    <property type="molecule type" value="Genomic_DNA"/>
</dbReference>
<dbReference type="EC" id="4.1.1.52" evidence="7"/>
<dbReference type="STRING" id="2070753.A0A3A2ZLX4"/>
<dbReference type="OrthoDB" id="2832284at2759"/>
<keyword evidence="4" id="KW-0862">Zinc</keyword>
<evidence type="ECO:0000256" key="6">
    <source>
        <dbReference type="ARBA" id="ARBA00036832"/>
    </source>
</evidence>
<keyword evidence="2" id="KW-0479">Metal-binding</keyword>
<dbReference type="InterPro" id="IPR032465">
    <property type="entry name" value="ACMSD"/>
</dbReference>
<evidence type="ECO:0000256" key="2">
    <source>
        <dbReference type="ARBA" id="ARBA00022723"/>
    </source>
</evidence>
<evidence type="ECO:0000313" key="10">
    <source>
        <dbReference type="EMBL" id="RJE24219.1"/>
    </source>
</evidence>
<evidence type="ECO:0000256" key="4">
    <source>
        <dbReference type="ARBA" id="ARBA00022833"/>
    </source>
</evidence>
<comment type="similarity">
    <text evidence="1">Belongs to the metallo-dependent hydrolases superfamily. ACMSD family.</text>
</comment>
<organism evidence="10 11">
    <name type="scientific">Aspergillus sclerotialis</name>
    <dbReference type="NCBI Taxonomy" id="2070753"/>
    <lineage>
        <taxon>Eukaryota</taxon>
        <taxon>Fungi</taxon>
        <taxon>Dikarya</taxon>
        <taxon>Ascomycota</taxon>
        <taxon>Pezizomycotina</taxon>
        <taxon>Eurotiomycetes</taxon>
        <taxon>Eurotiomycetidae</taxon>
        <taxon>Eurotiales</taxon>
        <taxon>Aspergillaceae</taxon>
        <taxon>Aspergillus</taxon>
        <taxon>Aspergillus subgen. Polypaecilum</taxon>
    </lineage>
</organism>